<evidence type="ECO:0000259" key="2">
    <source>
        <dbReference type="Pfam" id="PF00534"/>
    </source>
</evidence>
<dbReference type="Proteomes" id="UP001203284">
    <property type="component" value="Unassembled WGS sequence"/>
</dbReference>
<name>A0ABT0D6Q0_9HYPH</name>
<dbReference type="GO" id="GO:0016757">
    <property type="term" value="F:glycosyltransferase activity"/>
    <property type="evidence" value="ECO:0007669"/>
    <property type="project" value="UniProtKB-KW"/>
</dbReference>
<keyword evidence="1 4" id="KW-0808">Transferase</keyword>
<dbReference type="Pfam" id="PF00534">
    <property type="entry name" value="Glycos_transf_1"/>
    <property type="match status" value="1"/>
</dbReference>
<dbReference type="SUPFAM" id="SSF53756">
    <property type="entry name" value="UDP-Glycosyltransferase/glycogen phosphorylase"/>
    <property type="match status" value="1"/>
</dbReference>
<evidence type="ECO:0000313" key="4">
    <source>
        <dbReference type="EMBL" id="MCK0195603.1"/>
    </source>
</evidence>
<protein>
    <submittedName>
        <fullName evidence="4">Glycosyltransferase</fullName>
        <ecNumber evidence="4">2.4.-.-</ecNumber>
    </submittedName>
</protein>
<feature type="domain" description="Glycosyltransferase subfamily 4-like N-terminal" evidence="3">
    <location>
        <begin position="29"/>
        <end position="165"/>
    </location>
</feature>
<organism evidence="4 5">
    <name type="scientific">Ancylobacter crimeensis</name>
    <dbReference type="NCBI Taxonomy" id="2579147"/>
    <lineage>
        <taxon>Bacteria</taxon>
        <taxon>Pseudomonadati</taxon>
        <taxon>Pseudomonadota</taxon>
        <taxon>Alphaproteobacteria</taxon>
        <taxon>Hyphomicrobiales</taxon>
        <taxon>Xanthobacteraceae</taxon>
        <taxon>Ancylobacter</taxon>
    </lineage>
</organism>
<dbReference type="PANTHER" id="PTHR46401">
    <property type="entry name" value="GLYCOSYLTRANSFERASE WBBK-RELATED"/>
    <property type="match status" value="1"/>
</dbReference>
<dbReference type="PANTHER" id="PTHR46401:SF2">
    <property type="entry name" value="GLYCOSYLTRANSFERASE WBBK-RELATED"/>
    <property type="match status" value="1"/>
</dbReference>
<gene>
    <name evidence="4" type="ORF">MWN34_01615</name>
</gene>
<evidence type="ECO:0000259" key="3">
    <source>
        <dbReference type="Pfam" id="PF13579"/>
    </source>
</evidence>
<dbReference type="InterPro" id="IPR001296">
    <property type="entry name" value="Glyco_trans_1"/>
</dbReference>
<dbReference type="EMBL" id="JALKCH010000001">
    <property type="protein sequence ID" value="MCK0195603.1"/>
    <property type="molecule type" value="Genomic_DNA"/>
</dbReference>
<dbReference type="EC" id="2.4.-.-" evidence="4"/>
<dbReference type="Pfam" id="PF13579">
    <property type="entry name" value="Glyco_trans_4_4"/>
    <property type="match status" value="1"/>
</dbReference>
<evidence type="ECO:0000313" key="5">
    <source>
        <dbReference type="Proteomes" id="UP001203284"/>
    </source>
</evidence>
<comment type="caution">
    <text evidence="4">The sequence shown here is derived from an EMBL/GenBank/DDBJ whole genome shotgun (WGS) entry which is preliminary data.</text>
</comment>
<proteinExistence type="predicted"/>
<sequence>MSVSLRGGGPIEGLLQQQAATAGTVHREIATLDVPGDPELAGIPIPVHALGERRGGLLSRSIRRRSTRIVPWLRDHVGDYDAVIVEGLWNYAIFAAARVLPGSGIPYVVFPHGMLDPWFRRTYPVKHAAKQLSWAMAEGPLLAGASCVLFTTEEERRLARNAFVGHQSYRSAVVGYGIGEPPPATGEQIRAFRMKVPTLDERPFLLFLSRLHEKKGCDLLVDAFARIAPDHPHLDLVIAGPDHGGLQGRLGARARELGIERRIHWPGMLVGDAKWGAFRESEAFILPSHQENFGVVVAEAMACGKAVLISDKVNIWREVEAAGAGLVAGDTLDGTVSLLQRYLALDPAQRETMGRKARQGFLENFEVRTAAASVIDVIKHCV</sequence>
<evidence type="ECO:0000256" key="1">
    <source>
        <dbReference type="ARBA" id="ARBA00022679"/>
    </source>
</evidence>
<dbReference type="Gene3D" id="3.40.50.2000">
    <property type="entry name" value="Glycogen Phosphorylase B"/>
    <property type="match status" value="2"/>
</dbReference>
<keyword evidence="5" id="KW-1185">Reference proteome</keyword>
<accession>A0ABT0D6Q0</accession>
<reference evidence="4 5" key="1">
    <citation type="submission" date="2022-04" db="EMBL/GenBank/DDBJ databases">
        <authorList>
            <person name="Grouzdev D.S."/>
            <person name="Pantiukh K.S."/>
            <person name="Krutkina M.S."/>
        </authorList>
    </citation>
    <scope>NUCLEOTIDE SEQUENCE [LARGE SCALE GENOMIC DNA]</scope>
    <source>
        <strain evidence="4 5">6x-1</strain>
    </source>
</reference>
<feature type="domain" description="Glycosyl transferase family 1" evidence="2">
    <location>
        <begin position="193"/>
        <end position="359"/>
    </location>
</feature>
<keyword evidence="4" id="KW-0328">Glycosyltransferase</keyword>
<dbReference type="InterPro" id="IPR028098">
    <property type="entry name" value="Glyco_trans_4-like_N"/>
</dbReference>